<evidence type="ECO:0000313" key="11">
    <source>
        <dbReference type="EMBL" id="EXB44345.1"/>
    </source>
</evidence>
<evidence type="ECO:0000256" key="5">
    <source>
        <dbReference type="ARBA" id="ARBA00022989"/>
    </source>
</evidence>
<keyword evidence="3" id="KW-1003">Cell membrane</keyword>
<name>W9R9W0_9ROSA</name>
<gene>
    <name evidence="11" type="ORF">L484_020157</name>
</gene>
<feature type="transmembrane region" description="Helical" evidence="10">
    <location>
        <begin position="857"/>
        <end position="879"/>
    </location>
</feature>
<keyword evidence="12" id="KW-1185">Reference proteome</keyword>
<feature type="transmembrane region" description="Helical" evidence="10">
    <location>
        <begin position="819"/>
        <end position="845"/>
    </location>
</feature>
<dbReference type="Proteomes" id="UP000030645">
    <property type="component" value="Unassembled WGS sequence"/>
</dbReference>
<keyword evidence="6 10" id="KW-0472">Membrane</keyword>
<evidence type="ECO:0000256" key="6">
    <source>
        <dbReference type="ARBA" id="ARBA00023136"/>
    </source>
</evidence>
<feature type="transmembrane region" description="Helical" evidence="10">
    <location>
        <begin position="301"/>
        <end position="324"/>
    </location>
</feature>
<feature type="transmembrane region" description="Helical" evidence="10">
    <location>
        <begin position="701"/>
        <end position="723"/>
    </location>
</feature>
<feature type="transmembrane region" description="Helical" evidence="10">
    <location>
        <begin position="361"/>
        <end position="381"/>
    </location>
</feature>
<dbReference type="GO" id="GO:1903425">
    <property type="term" value="F:fluoride transmembrane transporter activity"/>
    <property type="evidence" value="ECO:0007669"/>
    <property type="project" value="TreeGrafter"/>
</dbReference>
<sequence length="920" mass="100499">MTTDSSEEKSTSTLTIGGHFGTRNSEPARSGSFGRISSASSSIRRRSVSLSGLQTSQIDDNVESESVSEAGDIGDRALHSNRHSRSGSLRFSLDHVSENGVVISIPEDTLSQSRGFSTHDPATMNSVSPILPLPEELLSPLSTDPVVQAENNMQDDKKDMPKLLEYCSCLIHLAVFGILGCEMFLLCLLPSALLRNVIPSDFRVLDTEDSAFLLVLTRYLLQKLFGPGIAGVTSNESILYLDLPSNMVGSFLMGWFGVVFKGDISRVSDFLAIGLTTGYLGSLTTFSGWNQKMLELSVDGHWVSSILGFLIGLFLAAYSIIFGVETAKGFKRLLKKKIANQECWILNSSSNWRVDSCKRHVAVMVVFLLMLGLLWSMSGVLMREEFSSGSDEAQLWFGCIVGPLGVWTRWFLARLNGCGLGNAGYLKWIPFGTLIANVSAACIMAALSTIRKAVRISDVISFHNTIPFCDTFISVEVNSKTSDTIVIGTQLGFLGCLSTVSTFIAEFNAMRENVSVGLEQPQLRSQPSSQSQEISSPKTDNHETDNHYDHVSHTNSVALTIPQDTTSSLPKEFASPTSVDSKVQQLEQKTVELPIVLVYGSCLTHLAVFGILGILTRYLLQKLFGPGVAGVTSKLSILYPDLPSNMVGSFLMGWFGVVFKPSISHASDFLAVGLTTGYLGSLTTFSGWNQEMIELSFEGQWVSSMLGFLIGLFLVAYSIIFGVETAKGFKLLLGKILTKFPISNKTWRVDSCERHAVVMVLFLVMLCLVWSVSGIYVREEFREENGEAHLWLACIVGPLGVWMRWFLARLNGHGLGKAALLGWVPFGTLLANVSAACLMASLSTAKKAVNTKTCDTIVIGIQLGFLGCLSTVSTFIAEFNAMRESKHPWRAYAYAMITICISFALGILIYSVPVWTKGYK</sequence>
<feature type="transmembrane region" description="Helical" evidence="10">
    <location>
        <begin position="756"/>
        <end position="776"/>
    </location>
</feature>
<evidence type="ECO:0000313" key="12">
    <source>
        <dbReference type="Proteomes" id="UP000030645"/>
    </source>
</evidence>
<dbReference type="Pfam" id="PF02537">
    <property type="entry name" value="CRCB"/>
    <property type="match status" value="4"/>
</dbReference>
<comment type="similarity">
    <text evidence="7">Belongs to the fluoride channel Fluc/FEX (TC 1.A.43) family.</text>
</comment>
<feature type="transmembrane region" description="Helical" evidence="10">
    <location>
        <begin position="788"/>
        <end position="807"/>
    </location>
</feature>
<comment type="function">
    <text evidence="1">Fluoride channel required for the rapid expulsion of cytoplasmic fluoride.</text>
</comment>
<proteinExistence type="inferred from homology"/>
<dbReference type="PANTHER" id="PTHR28259">
    <property type="entry name" value="FLUORIDE EXPORT PROTEIN 1-RELATED"/>
    <property type="match status" value="1"/>
</dbReference>
<feature type="transmembrane region" description="Helical" evidence="10">
    <location>
        <begin position="393"/>
        <end position="413"/>
    </location>
</feature>
<evidence type="ECO:0000256" key="2">
    <source>
        <dbReference type="ARBA" id="ARBA00004651"/>
    </source>
</evidence>
<evidence type="ECO:0000256" key="1">
    <source>
        <dbReference type="ARBA" id="ARBA00002598"/>
    </source>
</evidence>
<feature type="compositionally biased region" description="Polar residues" evidence="9">
    <location>
        <begin position="54"/>
        <end position="67"/>
    </location>
</feature>
<dbReference type="eggNOG" id="ENOG502QT5F">
    <property type="taxonomic scope" value="Eukaryota"/>
</dbReference>
<dbReference type="STRING" id="981085.W9R9W0"/>
<keyword evidence="4 10" id="KW-0812">Transmembrane</keyword>
<evidence type="ECO:0000256" key="3">
    <source>
        <dbReference type="ARBA" id="ARBA00022475"/>
    </source>
</evidence>
<evidence type="ECO:0000256" key="7">
    <source>
        <dbReference type="ARBA" id="ARBA00035120"/>
    </source>
</evidence>
<feature type="transmembrane region" description="Helical" evidence="10">
    <location>
        <begin position="891"/>
        <end position="912"/>
    </location>
</feature>
<evidence type="ECO:0000256" key="4">
    <source>
        <dbReference type="ARBA" id="ARBA00022692"/>
    </source>
</evidence>
<accession>W9R9W0</accession>
<feature type="transmembrane region" description="Helical" evidence="10">
    <location>
        <begin position="270"/>
        <end position="289"/>
    </location>
</feature>
<evidence type="ECO:0000256" key="9">
    <source>
        <dbReference type="SAM" id="MobiDB-lite"/>
    </source>
</evidence>
<feature type="region of interest" description="Disordered" evidence="9">
    <location>
        <begin position="519"/>
        <end position="549"/>
    </location>
</feature>
<feature type="region of interest" description="Disordered" evidence="9">
    <location>
        <begin position="1"/>
        <end position="84"/>
    </location>
</feature>
<feature type="compositionally biased region" description="Low complexity" evidence="9">
    <location>
        <begin position="28"/>
        <end position="53"/>
    </location>
</feature>
<reference evidence="12" key="1">
    <citation type="submission" date="2013-01" db="EMBL/GenBank/DDBJ databases">
        <title>Draft Genome Sequence of a Mulberry Tree, Morus notabilis C.K. Schneid.</title>
        <authorList>
            <person name="He N."/>
            <person name="Zhao S."/>
        </authorList>
    </citation>
    <scope>NUCLEOTIDE SEQUENCE</scope>
</reference>
<dbReference type="GO" id="GO:0005886">
    <property type="term" value="C:plasma membrane"/>
    <property type="evidence" value="ECO:0007669"/>
    <property type="project" value="UniProtKB-SubCell"/>
</dbReference>
<feature type="transmembrane region" description="Helical" evidence="10">
    <location>
        <begin position="637"/>
        <end position="657"/>
    </location>
</feature>
<feature type="transmembrane region" description="Helical" evidence="10">
    <location>
        <begin position="238"/>
        <end position="258"/>
    </location>
</feature>
<protein>
    <submittedName>
        <fullName evidence="11">UPF0695 membrane protein</fullName>
    </submittedName>
</protein>
<feature type="transmembrane region" description="Helical" evidence="10">
    <location>
        <begin position="596"/>
        <end position="617"/>
    </location>
</feature>
<dbReference type="PANTHER" id="PTHR28259:SF1">
    <property type="entry name" value="FLUORIDE EXPORT PROTEIN 1-RELATED"/>
    <property type="match status" value="1"/>
</dbReference>
<evidence type="ECO:0000256" key="10">
    <source>
        <dbReference type="SAM" id="Phobius"/>
    </source>
</evidence>
<feature type="transmembrane region" description="Helical" evidence="10">
    <location>
        <begin position="669"/>
        <end position="689"/>
    </location>
</feature>
<feature type="transmembrane region" description="Helical" evidence="10">
    <location>
        <begin position="163"/>
        <end position="193"/>
    </location>
</feature>
<feature type="compositionally biased region" description="Basic and acidic residues" evidence="9">
    <location>
        <begin position="1"/>
        <end position="10"/>
    </location>
</feature>
<comment type="subcellular location">
    <subcellularLocation>
        <location evidence="2">Cell membrane</location>
        <topology evidence="2">Multi-pass membrane protein</topology>
    </subcellularLocation>
</comment>
<feature type="transmembrane region" description="Helical" evidence="10">
    <location>
        <begin position="485"/>
        <end position="505"/>
    </location>
</feature>
<dbReference type="AlphaFoldDB" id="W9R9W0"/>
<evidence type="ECO:0000256" key="8">
    <source>
        <dbReference type="ARBA" id="ARBA00035585"/>
    </source>
</evidence>
<feature type="compositionally biased region" description="Basic and acidic residues" evidence="9">
    <location>
        <begin position="539"/>
        <end position="549"/>
    </location>
</feature>
<feature type="compositionally biased region" description="Low complexity" evidence="9">
    <location>
        <begin position="519"/>
        <end position="537"/>
    </location>
</feature>
<organism evidence="11 12">
    <name type="scientific">Morus notabilis</name>
    <dbReference type="NCBI Taxonomy" id="981085"/>
    <lineage>
        <taxon>Eukaryota</taxon>
        <taxon>Viridiplantae</taxon>
        <taxon>Streptophyta</taxon>
        <taxon>Embryophyta</taxon>
        <taxon>Tracheophyta</taxon>
        <taxon>Spermatophyta</taxon>
        <taxon>Magnoliopsida</taxon>
        <taxon>eudicotyledons</taxon>
        <taxon>Gunneridae</taxon>
        <taxon>Pentapetalae</taxon>
        <taxon>rosids</taxon>
        <taxon>fabids</taxon>
        <taxon>Rosales</taxon>
        <taxon>Moraceae</taxon>
        <taxon>Moreae</taxon>
        <taxon>Morus</taxon>
    </lineage>
</organism>
<dbReference type="InterPro" id="IPR003691">
    <property type="entry name" value="FluC"/>
</dbReference>
<feature type="transmembrane region" description="Helical" evidence="10">
    <location>
        <begin position="425"/>
        <end position="447"/>
    </location>
</feature>
<comment type="catalytic activity">
    <reaction evidence="8">
        <text>fluoride(in) = fluoride(out)</text>
        <dbReference type="Rhea" id="RHEA:76159"/>
        <dbReference type="ChEBI" id="CHEBI:17051"/>
    </reaction>
    <physiologicalReaction direction="left-to-right" evidence="8">
        <dbReference type="Rhea" id="RHEA:76160"/>
    </physiologicalReaction>
</comment>
<keyword evidence="5 10" id="KW-1133">Transmembrane helix</keyword>
<dbReference type="EMBL" id="KE343861">
    <property type="protein sequence ID" value="EXB44345.1"/>
    <property type="molecule type" value="Genomic_DNA"/>
</dbReference>